<dbReference type="InterPro" id="IPR000873">
    <property type="entry name" value="AMP-dep_synth/lig_dom"/>
</dbReference>
<keyword evidence="5" id="KW-1185">Reference proteome</keyword>
<dbReference type="GO" id="GO:0043041">
    <property type="term" value="P:amino acid activation for nonribosomal peptide biosynthetic process"/>
    <property type="evidence" value="ECO:0007669"/>
    <property type="project" value="TreeGrafter"/>
</dbReference>
<evidence type="ECO:0000313" key="4">
    <source>
        <dbReference type="EMBL" id="GAX74011.1"/>
    </source>
</evidence>
<feature type="region of interest" description="Disordered" evidence="1">
    <location>
        <begin position="1029"/>
        <end position="1060"/>
    </location>
</feature>
<feature type="region of interest" description="Disordered" evidence="1">
    <location>
        <begin position="1217"/>
        <end position="1236"/>
    </location>
</feature>
<dbReference type="PANTHER" id="PTHR44394">
    <property type="entry name" value="BETA-ALANINE-ACTIVATING ENZYME"/>
    <property type="match status" value="1"/>
</dbReference>
<feature type="region of interest" description="Disordered" evidence="1">
    <location>
        <begin position="929"/>
        <end position="949"/>
    </location>
</feature>
<dbReference type="InterPro" id="IPR029058">
    <property type="entry name" value="AB_hydrolase_fold"/>
</dbReference>
<sequence length="1443" mass="153269">MKFRSKLWEHFKSIVKEEGSTSGLSVTAVVHVHGEANCITHKDIVLKAELCAERIHATILPDNSSQVVDTLRLGASHSPKPALVGLLGAQSISHVISILATLAAGAAFVPLDAGWPLRRLQQIVSCAGIDLIVLTGNSDDTTSKTKEQLVLSLPCPVICYHELQGHVGRANEGVAPNSHVCAISPRFIQASNDLDATMDSPSVRPSCSDLGPASLPIPLLHPPVAEAPFLPWCYIMYTSGSTGQPLGVLGTEDGILNRCYWMHKQELISAGDRVAVRTPISFVDSLWEIFGPLLLPTSSVILPSSITLSPLVMIETCQWHCITHLVLVPSLAQLVVHALVDQMRCNQGGHLHSHPLGSLKILALSGEPLTWKLAAALRRTLPTTCRLLNLYGSTEVAADCTYFEVRDQHISAWLSSLAAPSAILCESASPLERMTMADDTSAVAQASVHKISNSSGKWSSRPSLFVPAGKPIQGFRIIILPVNTGVDEEVGEESAACNRMINVKDADLEVMQRAHGGSDAIALGSVVGEVGVIGVGIADGYFDKGEADHLDHVEHLPGSVGADRTDTAHELYASVKAQQKRFVVMSPEWEGYPCLSSYHKAAEQEGGAVDFRKQRLCFRTGDLGYITSSGDLQLLGRADHQVKVAGGVRVSLEEVEACLLLHTWVKEAAVRVWQVPFSGTLLGLDAERAPAGPMAESITKDSSRVNIVAYVVGKEDTVALSSEEEASGAPASPSQIATCLKAWLAMHLPSAAVPTDVIQLVTLPRTTSGKVMRSQLPPPNWLSSSNPSVLGGEVAESVLGGEVAESVLGGEVAESVSAHSHVFNNNQHGASKLPNTSHLCDSLSKLSDGPSESAVIIIFVTVLGRNDIEPTDNFFTFGGTSLLAAQVAVQLGVEPGLVYAAPTARKLAALLQGQQQDIWTGVRRLRPVVPPARQEEEEEQQESQSRKRGRVMPAVLPHLEDITKFSFTGPGGLDAIVEFRQRMKLSTLLRCCTHLVCVTGGSKISEVRNSSGNCHQLEVVGTTPAEAIHQGAGETKPTDVIPQGAGENTPTDAIPQRAGKNTPGSDVAVCLMADQISGAVLGPLSVTLQSQSCYDQSISPSLPGAHLSTSSTRMTLAWRHHLGRCIDASPLILCLSSESTSWPLSKEGSSCKYAAALCKNSESFLSHMMVAVACSHDGSVACIDCQSGIMLWKTQLPGRAEAGMCLCMTAGNATPIKDDTASTSRETPSTTISEERDAVTPACTAVSEEGRPCIAVACGDGCLYFLDLEDGSNMGGSQPVVGGMRAAPAADPWPGCGLVWVTTHGKELLALSVPRGLVVARYPLPAASSSTVAFYPGPAIISSIAPHLIRDHCHMVIVTALDGSVHAVEVDILKLSQIRMEDFMLHSTMQTGESTSADCSALQLRAAWTAQPSRESTSAAIFSSALIVGERRAFKYHCCDFGM</sequence>
<feature type="domain" description="AMP-dependent synthetase/ligase" evidence="2">
    <location>
        <begin position="83"/>
        <end position="404"/>
    </location>
</feature>
<dbReference type="Pfam" id="PF00501">
    <property type="entry name" value="AMP-binding"/>
    <property type="match status" value="1"/>
</dbReference>
<evidence type="ECO:0000313" key="5">
    <source>
        <dbReference type="Proteomes" id="UP000232323"/>
    </source>
</evidence>
<dbReference type="PANTHER" id="PTHR44394:SF1">
    <property type="entry name" value="BETA-ALANINE-ACTIVATING ENZYME"/>
    <property type="match status" value="1"/>
</dbReference>
<evidence type="ECO:0000259" key="2">
    <source>
        <dbReference type="Pfam" id="PF00501"/>
    </source>
</evidence>
<protein>
    <submittedName>
        <fullName evidence="4">Uncharacterized protein</fullName>
    </submittedName>
</protein>
<accession>A0A250WT80</accession>
<dbReference type="Gene3D" id="3.40.50.1820">
    <property type="entry name" value="alpha/beta hydrolase"/>
    <property type="match status" value="1"/>
</dbReference>
<dbReference type="Proteomes" id="UP000232323">
    <property type="component" value="Unassembled WGS sequence"/>
</dbReference>
<dbReference type="Gene3D" id="2.130.10.10">
    <property type="entry name" value="YVTN repeat-like/Quinoprotein amine dehydrogenase"/>
    <property type="match status" value="1"/>
</dbReference>
<dbReference type="InterPro" id="IPR045851">
    <property type="entry name" value="AMP-bd_C_sf"/>
</dbReference>
<dbReference type="SUPFAM" id="SSF47336">
    <property type="entry name" value="ACP-like"/>
    <property type="match status" value="1"/>
</dbReference>
<name>A0A250WT80_9CHLO</name>
<comment type="caution">
    <text evidence="4">The sequence shown here is derived from an EMBL/GenBank/DDBJ whole genome shotgun (WGS) entry which is preliminary data.</text>
</comment>
<dbReference type="SUPFAM" id="SSF56801">
    <property type="entry name" value="Acetyl-CoA synthetase-like"/>
    <property type="match status" value="1"/>
</dbReference>
<organism evidence="4 5">
    <name type="scientific">Chlamydomonas eustigma</name>
    <dbReference type="NCBI Taxonomy" id="1157962"/>
    <lineage>
        <taxon>Eukaryota</taxon>
        <taxon>Viridiplantae</taxon>
        <taxon>Chlorophyta</taxon>
        <taxon>core chlorophytes</taxon>
        <taxon>Chlorophyceae</taxon>
        <taxon>CS clade</taxon>
        <taxon>Chlamydomonadales</taxon>
        <taxon>Chlamydomonadaceae</taxon>
        <taxon>Chlamydomonas</taxon>
    </lineage>
</organism>
<reference evidence="4 5" key="1">
    <citation type="submission" date="2017-08" db="EMBL/GenBank/DDBJ databases">
        <title>Acidophilic green algal genome provides insights into adaptation to an acidic environment.</title>
        <authorList>
            <person name="Hirooka S."/>
            <person name="Hirose Y."/>
            <person name="Kanesaki Y."/>
            <person name="Higuchi S."/>
            <person name="Fujiwara T."/>
            <person name="Onuma R."/>
            <person name="Era A."/>
            <person name="Ohbayashi R."/>
            <person name="Uzuka A."/>
            <person name="Nozaki H."/>
            <person name="Yoshikawa H."/>
            <person name="Miyagishima S.Y."/>
        </authorList>
    </citation>
    <scope>NUCLEOTIDE SEQUENCE [LARGE SCALE GENOMIC DNA]</scope>
    <source>
        <strain evidence="4 5">NIES-2499</strain>
    </source>
</reference>
<dbReference type="InterPro" id="IPR011047">
    <property type="entry name" value="Quinoprotein_ADH-like_sf"/>
</dbReference>
<dbReference type="Gene3D" id="3.40.50.12780">
    <property type="entry name" value="N-terminal domain of ligase-like"/>
    <property type="match status" value="2"/>
</dbReference>
<dbReference type="EMBL" id="BEGY01000005">
    <property type="protein sequence ID" value="GAX74011.1"/>
    <property type="molecule type" value="Genomic_DNA"/>
</dbReference>
<dbReference type="InterPro" id="IPR015943">
    <property type="entry name" value="WD40/YVTN_repeat-like_dom_sf"/>
</dbReference>
<gene>
    <name evidence="4" type="ORF">CEUSTIGMA_g1461.t1</name>
</gene>
<proteinExistence type="predicted"/>
<dbReference type="Gene3D" id="3.30.300.30">
    <property type="match status" value="1"/>
</dbReference>
<dbReference type="InterPro" id="IPR042099">
    <property type="entry name" value="ANL_N_sf"/>
</dbReference>
<evidence type="ECO:0000259" key="3">
    <source>
        <dbReference type="Pfam" id="PF00550"/>
    </source>
</evidence>
<evidence type="ECO:0000256" key="1">
    <source>
        <dbReference type="SAM" id="MobiDB-lite"/>
    </source>
</evidence>
<dbReference type="InterPro" id="IPR036736">
    <property type="entry name" value="ACP-like_sf"/>
</dbReference>
<dbReference type="SUPFAM" id="SSF50998">
    <property type="entry name" value="Quinoprotein alcohol dehydrogenase-like"/>
    <property type="match status" value="1"/>
</dbReference>
<feature type="domain" description="Carrier" evidence="3">
    <location>
        <begin position="855"/>
        <end position="910"/>
    </location>
</feature>
<dbReference type="OrthoDB" id="553349at2759"/>
<dbReference type="STRING" id="1157962.A0A250WT80"/>
<feature type="compositionally biased region" description="Polar residues" evidence="1">
    <location>
        <begin position="1221"/>
        <end position="1232"/>
    </location>
</feature>
<dbReference type="Pfam" id="PF00550">
    <property type="entry name" value="PP-binding"/>
    <property type="match status" value="1"/>
</dbReference>
<dbReference type="Gene3D" id="2.30.38.10">
    <property type="entry name" value="Luciferase, Domain 3"/>
    <property type="match status" value="1"/>
</dbReference>
<dbReference type="InterPro" id="IPR009081">
    <property type="entry name" value="PP-bd_ACP"/>
</dbReference>
<dbReference type="InterPro" id="IPR052091">
    <property type="entry name" value="Beta-ala_Activ/Resist"/>
</dbReference>